<keyword evidence="2" id="KW-1003">Cell membrane</keyword>
<evidence type="ECO:0000313" key="11">
    <source>
        <dbReference type="Proteomes" id="UP000531895"/>
    </source>
</evidence>
<comment type="subcellular location">
    <subcellularLocation>
        <location evidence="1">Cell membrane</location>
    </subcellularLocation>
</comment>
<feature type="transmembrane region" description="Helical" evidence="8">
    <location>
        <begin position="140"/>
        <end position="163"/>
    </location>
</feature>
<evidence type="ECO:0000256" key="3">
    <source>
        <dbReference type="ARBA" id="ARBA00022692"/>
    </source>
</evidence>
<dbReference type="GO" id="GO:0051607">
    <property type="term" value="P:defense response to virus"/>
    <property type="evidence" value="ECO:0007669"/>
    <property type="project" value="UniProtKB-KW"/>
</dbReference>
<keyword evidence="3 8" id="KW-0812">Transmembrane</keyword>
<feature type="transmembrane region" description="Helical" evidence="8">
    <location>
        <begin position="57"/>
        <end position="80"/>
    </location>
</feature>
<proteinExistence type="predicted"/>
<feature type="transmembrane region" description="Helical" evidence="8">
    <location>
        <begin position="28"/>
        <end position="45"/>
    </location>
</feature>
<evidence type="ECO:0000256" key="7">
    <source>
        <dbReference type="ARBA" id="ARBA00023136"/>
    </source>
</evidence>
<evidence type="ECO:0000256" key="6">
    <source>
        <dbReference type="ARBA" id="ARBA00023118"/>
    </source>
</evidence>
<dbReference type="Proteomes" id="UP000531895">
    <property type="component" value="Unassembled WGS sequence"/>
</dbReference>
<keyword evidence="6" id="KW-0051">Antiviral defense</keyword>
<evidence type="ECO:0000256" key="8">
    <source>
        <dbReference type="SAM" id="Phobius"/>
    </source>
</evidence>
<evidence type="ECO:0000313" key="10">
    <source>
        <dbReference type="EMBL" id="MBA4547347.1"/>
    </source>
</evidence>
<evidence type="ECO:0000256" key="1">
    <source>
        <dbReference type="ARBA" id="ARBA00004236"/>
    </source>
</evidence>
<organism evidence="10 11">
    <name type="scientific">Enterococcus lactis</name>
    <dbReference type="NCBI Taxonomy" id="357441"/>
    <lineage>
        <taxon>Bacteria</taxon>
        <taxon>Bacillati</taxon>
        <taxon>Bacillota</taxon>
        <taxon>Bacilli</taxon>
        <taxon>Lactobacillales</taxon>
        <taxon>Enterococcaceae</taxon>
        <taxon>Enterococcus</taxon>
    </lineage>
</organism>
<dbReference type="Pfam" id="PF18967">
    <property type="entry name" value="PycTM"/>
    <property type="match status" value="1"/>
</dbReference>
<accession>A0A7W2ALI8</accession>
<comment type="caution">
    <text evidence="10">The sequence shown here is derived from an EMBL/GenBank/DDBJ whole genome shotgun (WGS) entry which is preliminary data.</text>
</comment>
<feature type="domain" description="Pycsar effector protein" evidence="9">
    <location>
        <begin position="11"/>
        <end position="158"/>
    </location>
</feature>
<reference evidence="10 11" key="1">
    <citation type="submission" date="2020-07" db="EMBL/GenBank/DDBJ databases">
        <authorList>
            <person name="Feng H."/>
        </authorList>
    </citation>
    <scope>NUCLEOTIDE SEQUENCE [LARGE SCALE GENOMIC DNA]</scope>
    <source>
        <strain evidence="11">s-7</strain>
    </source>
</reference>
<protein>
    <recommendedName>
        <fullName evidence="9">Pycsar effector protein domain-containing protein</fullName>
    </recommendedName>
</protein>
<dbReference type="RefSeq" id="WP_002315121.1">
    <property type="nucleotide sequence ID" value="NZ_BNJW01000044.1"/>
</dbReference>
<evidence type="ECO:0000259" key="9">
    <source>
        <dbReference type="Pfam" id="PF18967"/>
    </source>
</evidence>
<dbReference type="EMBL" id="JACEIT010000042">
    <property type="protein sequence ID" value="MBA4547347.1"/>
    <property type="molecule type" value="Genomic_DNA"/>
</dbReference>
<keyword evidence="5 8" id="KW-1133">Transmembrane helix</keyword>
<dbReference type="AlphaFoldDB" id="A0A7W2ALI8"/>
<evidence type="ECO:0000256" key="5">
    <source>
        <dbReference type="ARBA" id="ARBA00022989"/>
    </source>
</evidence>
<name>A0A7W2ALI8_9ENTE</name>
<evidence type="ECO:0000256" key="4">
    <source>
        <dbReference type="ARBA" id="ARBA00022741"/>
    </source>
</evidence>
<sequence length="164" mass="19186">MSSSKKDFVYSQNDYLNNYIQFADTKSAVFITVNGVLMGFLYTQFKDTLPFELEKSSHLVLLVSIVLLLVAYVFLFLVIFPRRSYRNGNGIVFWEDVATYKDAESYKIKVSEISQYSFEEVMIEQNYYLAKTATKKYKNLHWSFIFSIASYIFVVIFSILNILQ</sequence>
<keyword evidence="7 8" id="KW-0472">Membrane</keyword>
<dbReference type="GO" id="GO:0005886">
    <property type="term" value="C:plasma membrane"/>
    <property type="evidence" value="ECO:0007669"/>
    <property type="project" value="UniProtKB-SubCell"/>
</dbReference>
<dbReference type="InterPro" id="IPR043760">
    <property type="entry name" value="PycTM_dom"/>
</dbReference>
<gene>
    <name evidence="10" type="ORF">H1Z91_13870</name>
</gene>
<dbReference type="GO" id="GO:0000166">
    <property type="term" value="F:nucleotide binding"/>
    <property type="evidence" value="ECO:0007669"/>
    <property type="project" value="UniProtKB-KW"/>
</dbReference>
<keyword evidence="4" id="KW-0547">Nucleotide-binding</keyword>
<evidence type="ECO:0000256" key="2">
    <source>
        <dbReference type="ARBA" id="ARBA00022475"/>
    </source>
</evidence>